<feature type="transmembrane region" description="Helical" evidence="6">
    <location>
        <begin position="67"/>
        <end position="86"/>
    </location>
</feature>
<name>A0A1B9NDT5_9MICO</name>
<sequence length="214" mass="22228">MTASPRPAPQQLVCEWEQTRHGIAEDGLGIVTGTFVVALGLHLLKAVGAVTGGTAGLALLIDQLSDIPFWLIFPLVNAPFVALALWKKGVRFTVLTALCVGGVAGLSVVNAAWMPAAGLQPVYAVVGGNLLVGVGLLILFRHGASVGGVNIIAILVQERTGFRAGWTQMIVDVLIIAAAFVAAPWPLVLLSAAGAVILNLVLALNHRPGRYIGH</sequence>
<feature type="transmembrane region" description="Helical" evidence="6">
    <location>
        <begin position="161"/>
        <end position="181"/>
    </location>
</feature>
<evidence type="ECO:0000256" key="4">
    <source>
        <dbReference type="ARBA" id="ARBA00022989"/>
    </source>
</evidence>
<evidence type="ECO:0000313" key="7">
    <source>
        <dbReference type="EMBL" id="OCG74733.1"/>
    </source>
</evidence>
<evidence type="ECO:0000256" key="3">
    <source>
        <dbReference type="ARBA" id="ARBA00022692"/>
    </source>
</evidence>
<organism evidence="7 8">
    <name type="scientific">Microbacterium sediminis</name>
    <dbReference type="NCBI Taxonomy" id="904291"/>
    <lineage>
        <taxon>Bacteria</taxon>
        <taxon>Bacillati</taxon>
        <taxon>Actinomycetota</taxon>
        <taxon>Actinomycetes</taxon>
        <taxon>Micrococcales</taxon>
        <taxon>Microbacteriaceae</taxon>
        <taxon>Microbacterium</taxon>
    </lineage>
</organism>
<dbReference type="AlphaFoldDB" id="A0A1B9NDT5"/>
<dbReference type="PANTHER" id="PTHR33545:SF5">
    <property type="entry name" value="UPF0750 MEMBRANE PROTEIN YITT"/>
    <property type="match status" value="1"/>
</dbReference>
<dbReference type="InterPro" id="IPR003740">
    <property type="entry name" value="YitT"/>
</dbReference>
<gene>
    <name evidence="7" type="ORF">A7J15_04165</name>
</gene>
<proteinExistence type="predicted"/>
<dbReference type="RefSeq" id="WP_067024945.1">
    <property type="nucleotide sequence ID" value="NZ_JRNY01000002.1"/>
</dbReference>
<dbReference type="InterPro" id="IPR051461">
    <property type="entry name" value="UPF0750_membrane"/>
</dbReference>
<dbReference type="GO" id="GO:0005886">
    <property type="term" value="C:plasma membrane"/>
    <property type="evidence" value="ECO:0007669"/>
    <property type="project" value="UniProtKB-SubCell"/>
</dbReference>
<reference evidence="7 8" key="1">
    <citation type="submission" date="2016-05" db="EMBL/GenBank/DDBJ databases">
        <authorList>
            <person name="Lavstsen T."/>
            <person name="Jespersen J.S."/>
        </authorList>
    </citation>
    <scope>NUCLEOTIDE SEQUENCE [LARGE SCALE GENOMIC DNA]</scope>
    <source>
        <strain evidence="7 8">YLB-01</strain>
    </source>
</reference>
<dbReference type="PANTHER" id="PTHR33545">
    <property type="entry name" value="UPF0750 MEMBRANE PROTEIN YITT-RELATED"/>
    <property type="match status" value="1"/>
</dbReference>
<feature type="transmembrane region" description="Helical" evidence="6">
    <location>
        <begin position="93"/>
        <end position="116"/>
    </location>
</feature>
<accession>A0A1B9NDT5</accession>
<evidence type="ECO:0000313" key="8">
    <source>
        <dbReference type="Proteomes" id="UP000093355"/>
    </source>
</evidence>
<evidence type="ECO:0000256" key="1">
    <source>
        <dbReference type="ARBA" id="ARBA00004651"/>
    </source>
</evidence>
<keyword evidence="8" id="KW-1185">Reference proteome</keyword>
<comment type="caution">
    <text evidence="7">The sequence shown here is derived from an EMBL/GenBank/DDBJ whole genome shotgun (WGS) entry which is preliminary data.</text>
</comment>
<evidence type="ECO:0000256" key="5">
    <source>
        <dbReference type="ARBA" id="ARBA00023136"/>
    </source>
</evidence>
<dbReference type="Proteomes" id="UP000093355">
    <property type="component" value="Unassembled WGS sequence"/>
</dbReference>
<comment type="subcellular location">
    <subcellularLocation>
        <location evidence="1">Cell membrane</location>
        <topology evidence="1">Multi-pass membrane protein</topology>
    </subcellularLocation>
</comment>
<evidence type="ECO:0000256" key="6">
    <source>
        <dbReference type="SAM" id="Phobius"/>
    </source>
</evidence>
<keyword evidence="2" id="KW-1003">Cell membrane</keyword>
<dbReference type="OrthoDB" id="3296441at2"/>
<keyword evidence="4 6" id="KW-1133">Transmembrane helix</keyword>
<feature type="transmembrane region" description="Helical" evidence="6">
    <location>
        <begin position="187"/>
        <end position="204"/>
    </location>
</feature>
<keyword evidence="3 6" id="KW-0812">Transmembrane</keyword>
<protein>
    <recommendedName>
        <fullName evidence="9">YitT family protein</fullName>
    </recommendedName>
</protein>
<keyword evidence="5 6" id="KW-0472">Membrane</keyword>
<dbReference type="Pfam" id="PF02588">
    <property type="entry name" value="YitT_membrane"/>
    <property type="match status" value="1"/>
</dbReference>
<evidence type="ECO:0000256" key="2">
    <source>
        <dbReference type="ARBA" id="ARBA00022475"/>
    </source>
</evidence>
<feature type="transmembrane region" description="Helical" evidence="6">
    <location>
        <begin position="122"/>
        <end position="140"/>
    </location>
</feature>
<dbReference type="EMBL" id="LXMD01000021">
    <property type="protein sequence ID" value="OCG74733.1"/>
    <property type="molecule type" value="Genomic_DNA"/>
</dbReference>
<evidence type="ECO:0008006" key="9">
    <source>
        <dbReference type="Google" id="ProtNLM"/>
    </source>
</evidence>
<feature type="transmembrane region" description="Helical" evidence="6">
    <location>
        <begin position="28"/>
        <end position="61"/>
    </location>
</feature>